<proteinExistence type="predicted"/>
<dbReference type="Proteomes" id="UP001054252">
    <property type="component" value="Unassembled WGS sequence"/>
</dbReference>
<dbReference type="AlphaFoldDB" id="A0AAV5LGC3"/>
<comment type="caution">
    <text evidence="1">The sequence shown here is derived from an EMBL/GenBank/DDBJ whole genome shotgun (WGS) entry which is preliminary data.</text>
</comment>
<accession>A0AAV5LGC3</accession>
<keyword evidence="2" id="KW-1185">Reference proteome</keyword>
<name>A0AAV5LGC3_9ROSI</name>
<evidence type="ECO:0000313" key="2">
    <source>
        <dbReference type="Proteomes" id="UP001054252"/>
    </source>
</evidence>
<reference evidence="1 2" key="1">
    <citation type="journal article" date="2021" name="Commun. Biol.">
        <title>The genome of Shorea leprosula (Dipterocarpaceae) highlights the ecological relevance of drought in aseasonal tropical rainforests.</title>
        <authorList>
            <person name="Ng K.K.S."/>
            <person name="Kobayashi M.J."/>
            <person name="Fawcett J.A."/>
            <person name="Hatakeyama M."/>
            <person name="Paape T."/>
            <person name="Ng C.H."/>
            <person name="Ang C.C."/>
            <person name="Tnah L.H."/>
            <person name="Lee C.T."/>
            <person name="Nishiyama T."/>
            <person name="Sese J."/>
            <person name="O'Brien M.J."/>
            <person name="Copetti D."/>
            <person name="Mohd Noor M.I."/>
            <person name="Ong R.C."/>
            <person name="Putra M."/>
            <person name="Sireger I.Z."/>
            <person name="Indrioko S."/>
            <person name="Kosugi Y."/>
            <person name="Izuno A."/>
            <person name="Isagi Y."/>
            <person name="Lee S.L."/>
            <person name="Shimizu K.K."/>
        </authorList>
    </citation>
    <scope>NUCLEOTIDE SEQUENCE [LARGE SCALE GENOMIC DNA]</scope>
    <source>
        <strain evidence="1">214</strain>
    </source>
</reference>
<sequence length="73" mass="8621">MLVFERILRHPDTVDPNHCRADLMEFESKPISKRSQIFYYSFRNFPARLKSIDACCKAMKLQTGLRTVKLEQT</sequence>
<evidence type="ECO:0000313" key="1">
    <source>
        <dbReference type="EMBL" id="GKV36350.1"/>
    </source>
</evidence>
<protein>
    <submittedName>
        <fullName evidence="1">Uncharacterized protein</fullName>
    </submittedName>
</protein>
<gene>
    <name evidence="1" type="ORF">SLEP1_g44491</name>
</gene>
<dbReference type="EMBL" id="BPVZ01000116">
    <property type="protein sequence ID" value="GKV36350.1"/>
    <property type="molecule type" value="Genomic_DNA"/>
</dbReference>
<organism evidence="1 2">
    <name type="scientific">Rubroshorea leprosula</name>
    <dbReference type="NCBI Taxonomy" id="152421"/>
    <lineage>
        <taxon>Eukaryota</taxon>
        <taxon>Viridiplantae</taxon>
        <taxon>Streptophyta</taxon>
        <taxon>Embryophyta</taxon>
        <taxon>Tracheophyta</taxon>
        <taxon>Spermatophyta</taxon>
        <taxon>Magnoliopsida</taxon>
        <taxon>eudicotyledons</taxon>
        <taxon>Gunneridae</taxon>
        <taxon>Pentapetalae</taxon>
        <taxon>rosids</taxon>
        <taxon>malvids</taxon>
        <taxon>Malvales</taxon>
        <taxon>Dipterocarpaceae</taxon>
        <taxon>Rubroshorea</taxon>
    </lineage>
</organism>